<gene>
    <name evidence="9" type="ORF">Vau01_034760</name>
</gene>
<keyword evidence="4 7" id="KW-0812">Transmembrane</keyword>
<comment type="similarity">
    <text evidence="2">Belongs to the EccD/Snm4 family.</text>
</comment>
<dbReference type="Pfam" id="PF08817">
    <property type="entry name" value="YukD"/>
    <property type="match status" value="1"/>
</dbReference>
<evidence type="ECO:0000259" key="8">
    <source>
        <dbReference type="Pfam" id="PF19053"/>
    </source>
</evidence>
<evidence type="ECO:0000256" key="2">
    <source>
        <dbReference type="ARBA" id="ARBA00006162"/>
    </source>
</evidence>
<proteinExistence type="inferred from homology"/>
<keyword evidence="10" id="KW-1185">Reference proteome</keyword>
<dbReference type="GO" id="GO:0005886">
    <property type="term" value="C:plasma membrane"/>
    <property type="evidence" value="ECO:0007669"/>
    <property type="project" value="UniProtKB-SubCell"/>
</dbReference>
<evidence type="ECO:0000256" key="5">
    <source>
        <dbReference type="ARBA" id="ARBA00022989"/>
    </source>
</evidence>
<dbReference type="PIRSF" id="PIRSF017804">
    <property type="entry name" value="Secretion_EccD1"/>
    <property type="match status" value="1"/>
</dbReference>
<dbReference type="Pfam" id="PF19053">
    <property type="entry name" value="EccD"/>
    <property type="match status" value="1"/>
</dbReference>
<dbReference type="InterPro" id="IPR006707">
    <property type="entry name" value="T7SS_EccD"/>
</dbReference>
<evidence type="ECO:0000256" key="6">
    <source>
        <dbReference type="ARBA" id="ARBA00023136"/>
    </source>
</evidence>
<feature type="transmembrane region" description="Helical" evidence="7">
    <location>
        <begin position="113"/>
        <end position="133"/>
    </location>
</feature>
<feature type="transmembrane region" description="Helical" evidence="7">
    <location>
        <begin position="337"/>
        <end position="352"/>
    </location>
</feature>
<dbReference type="Proteomes" id="UP000612585">
    <property type="component" value="Unassembled WGS sequence"/>
</dbReference>
<evidence type="ECO:0000256" key="1">
    <source>
        <dbReference type="ARBA" id="ARBA00004651"/>
    </source>
</evidence>
<comment type="subcellular location">
    <subcellularLocation>
        <location evidence="1">Cell membrane</location>
        <topology evidence="1">Multi-pass membrane protein</topology>
    </subcellularLocation>
</comment>
<reference evidence="9" key="1">
    <citation type="submission" date="2021-01" db="EMBL/GenBank/DDBJ databases">
        <title>Whole genome shotgun sequence of Virgisporangium aurantiacum NBRC 16421.</title>
        <authorList>
            <person name="Komaki H."/>
            <person name="Tamura T."/>
        </authorList>
    </citation>
    <scope>NUCLEOTIDE SEQUENCE</scope>
    <source>
        <strain evidence="9">NBRC 16421</strain>
    </source>
</reference>
<organism evidence="9 10">
    <name type="scientific">Virgisporangium aurantiacum</name>
    <dbReference type="NCBI Taxonomy" id="175570"/>
    <lineage>
        <taxon>Bacteria</taxon>
        <taxon>Bacillati</taxon>
        <taxon>Actinomycetota</taxon>
        <taxon>Actinomycetes</taxon>
        <taxon>Micromonosporales</taxon>
        <taxon>Micromonosporaceae</taxon>
        <taxon>Virgisporangium</taxon>
    </lineage>
</organism>
<dbReference type="AlphaFoldDB" id="A0A8J4DYS6"/>
<feature type="transmembrane region" description="Helical" evidence="7">
    <location>
        <begin position="364"/>
        <end position="381"/>
    </location>
</feature>
<evidence type="ECO:0000313" key="9">
    <source>
        <dbReference type="EMBL" id="GIJ55960.1"/>
    </source>
</evidence>
<feature type="transmembrane region" description="Helical" evidence="7">
    <location>
        <begin position="168"/>
        <end position="190"/>
    </location>
</feature>
<evidence type="ECO:0000256" key="3">
    <source>
        <dbReference type="ARBA" id="ARBA00022475"/>
    </source>
</evidence>
<comment type="caution">
    <text evidence="9">The sequence shown here is derived from an EMBL/GenBank/DDBJ whole genome shotgun (WGS) entry which is preliminary data.</text>
</comment>
<feature type="transmembrane region" description="Helical" evidence="7">
    <location>
        <begin position="254"/>
        <end position="275"/>
    </location>
</feature>
<evidence type="ECO:0000256" key="4">
    <source>
        <dbReference type="ARBA" id="ARBA00022692"/>
    </source>
</evidence>
<feature type="transmembrane region" description="Helical" evidence="7">
    <location>
        <begin position="202"/>
        <end position="219"/>
    </location>
</feature>
<accession>A0A8J4DYS6</accession>
<protein>
    <submittedName>
        <fullName evidence="9">Type VII secretion integral membrane protein EccD</fullName>
    </submittedName>
</protein>
<dbReference type="InterPro" id="IPR024962">
    <property type="entry name" value="YukD-like"/>
</dbReference>
<dbReference type="NCBIfam" id="TIGR03920">
    <property type="entry name" value="T7SS_EccD"/>
    <property type="match status" value="1"/>
</dbReference>
<name>A0A8J4DYS6_9ACTN</name>
<sequence>MLTRLVVHAPGRRLDVAFPAHVPVVSVLPVLLRRAGDDLADGGLNHDGWVLRRGDGAVLDPSATFAGQQVRDGEALFLVPRRLDWPEADYDDIVDAIAEGAQRRGRRWSGTDTRVAGLAAAGIALASALAELLRDGPPWGTVAVVAGVVAVVLLGAGAVLARAVADAATGAVVAAFGLPFAFVAGLVVLAEEALGRLGAPHVLLGSALAAGAAVLGYAATAAYGRVFVAGASAGASGVAGGLVALFPLGAVEVAALLAGVLLLASPMLPALAVRLGRIPLPELPRTPDDLVADRPLPDRRTVTAATVRADEALTGLLLGTTGVTAACLVILAVTRDLSAVLLAGAVSVSLLLRGRFYVGLRHRVPLLVAGTVGLVAVGEFALERPALPAYLAIAAVGVAAGLAYSRRPVSPRLGRLADVFDVLLTLAVVPLACAVLGLFGVMRGFFG</sequence>
<keyword evidence="3" id="KW-1003">Cell membrane</keyword>
<feature type="transmembrane region" description="Helical" evidence="7">
    <location>
        <begin position="416"/>
        <end position="442"/>
    </location>
</feature>
<keyword evidence="5 7" id="KW-1133">Transmembrane helix</keyword>
<feature type="domain" description="EccD-like transmembrane" evidence="8">
    <location>
        <begin position="113"/>
        <end position="444"/>
    </location>
</feature>
<feature type="transmembrane region" description="Helical" evidence="7">
    <location>
        <begin position="139"/>
        <end position="161"/>
    </location>
</feature>
<dbReference type="EMBL" id="BOPG01000023">
    <property type="protein sequence ID" value="GIJ55960.1"/>
    <property type="molecule type" value="Genomic_DNA"/>
</dbReference>
<feature type="transmembrane region" description="Helical" evidence="7">
    <location>
        <begin position="312"/>
        <end position="331"/>
    </location>
</feature>
<keyword evidence="6 7" id="KW-0472">Membrane</keyword>
<dbReference type="Gene3D" id="3.10.20.90">
    <property type="entry name" value="Phosphatidylinositol 3-kinase Catalytic Subunit, Chain A, domain 1"/>
    <property type="match status" value="1"/>
</dbReference>
<evidence type="ECO:0000313" key="10">
    <source>
        <dbReference type="Proteomes" id="UP000612585"/>
    </source>
</evidence>
<dbReference type="InterPro" id="IPR044049">
    <property type="entry name" value="EccD_transm"/>
</dbReference>
<feature type="transmembrane region" description="Helical" evidence="7">
    <location>
        <begin position="387"/>
        <end position="404"/>
    </location>
</feature>
<evidence type="ECO:0000256" key="7">
    <source>
        <dbReference type="SAM" id="Phobius"/>
    </source>
</evidence>
<feature type="transmembrane region" description="Helical" evidence="7">
    <location>
        <begin position="226"/>
        <end position="248"/>
    </location>
</feature>